<name>A0A7I7QMT4_9MYCO</name>
<dbReference type="EMBL" id="AP022588">
    <property type="protein sequence ID" value="BBY27699.1"/>
    <property type="molecule type" value="Genomic_DNA"/>
</dbReference>
<dbReference type="NCBIfam" id="NF038176">
    <property type="entry name" value="Rv0340_fam"/>
    <property type="match status" value="1"/>
</dbReference>
<evidence type="ECO:0000313" key="2">
    <source>
        <dbReference type="EMBL" id="BBY27699.1"/>
    </source>
</evidence>
<dbReference type="Proteomes" id="UP000467193">
    <property type="component" value="Chromosome"/>
</dbReference>
<evidence type="ECO:0000313" key="3">
    <source>
        <dbReference type="Proteomes" id="UP000467193"/>
    </source>
</evidence>
<feature type="compositionally biased region" description="Basic and acidic residues" evidence="1">
    <location>
        <begin position="153"/>
        <end position="166"/>
    </location>
</feature>
<evidence type="ECO:0000256" key="1">
    <source>
        <dbReference type="SAM" id="MobiDB-lite"/>
    </source>
</evidence>
<feature type="region of interest" description="Disordered" evidence="1">
    <location>
        <begin position="153"/>
        <end position="175"/>
    </location>
</feature>
<proteinExistence type="predicted"/>
<keyword evidence="3" id="KW-1185">Reference proteome</keyword>
<sequence>MANSLLDFVMSVVRDPDVASRYAADPAQAIADAHLTGVTTADVNGLIPVVTESISAAPATGVDVFGDGGNVWSSGAATAAFDAFDHLPVPEVHDPVITDLVGRHDDVASTVVDTGDDGLHSIANDDDPAWALDAPVIHGVALDEALPADDLGGFDHLHQPTDDPHLDTPGFDLYT</sequence>
<dbReference type="NCBIfam" id="NF038175">
    <property type="entry name" value="IniB_NTERM"/>
    <property type="match status" value="1"/>
</dbReference>
<gene>
    <name evidence="2" type="ORF">MSEDJ_17950</name>
</gene>
<protein>
    <submittedName>
        <fullName evidence="2">Uncharacterized protein</fullName>
    </submittedName>
</protein>
<accession>A0A7I7QMT4</accession>
<dbReference type="RefSeq" id="WP_163796555.1">
    <property type="nucleotide sequence ID" value="NZ_AP022588.1"/>
</dbReference>
<dbReference type="InterPro" id="IPR049709">
    <property type="entry name" value="IniB-like_N"/>
</dbReference>
<dbReference type="AlphaFoldDB" id="A0A7I7QMT4"/>
<reference evidence="2 3" key="1">
    <citation type="journal article" date="2019" name="Emerg. Microbes Infect.">
        <title>Comprehensive subspecies identification of 175 nontuberculous mycobacteria species based on 7547 genomic profiles.</title>
        <authorList>
            <person name="Matsumoto Y."/>
            <person name="Kinjo T."/>
            <person name="Motooka D."/>
            <person name="Nabeya D."/>
            <person name="Jung N."/>
            <person name="Uechi K."/>
            <person name="Horii T."/>
            <person name="Iida T."/>
            <person name="Fujita J."/>
            <person name="Nakamura S."/>
        </authorList>
    </citation>
    <scope>NUCLEOTIDE SEQUENCE [LARGE SCALE GENOMIC DNA]</scope>
    <source>
        <strain evidence="2 3">JCM 17899</strain>
    </source>
</reference>
<organism evidence="2 3">
    <name type="scientific">Mycolicibacterium sediminis</name>
    <dbReference type="NCBI Taxonomy" id="1286180"/>
    <lineage>
        <taxon>Bacteria</taxon>
        <taxon>Bacillati</taxon>
        <taxon>Actinomycetota</taxon>
        <taxon>Actinomycetes</taxon>
        <taxon>Mycobacteriales</taxon>
        <taxon>Mycobacteriaceae</taxon>
        <taxon>Mycolicibacterium</taxon>
    </lineage>
</organism>
<dbReference type="KEGG" id="msei:MSEDJ_17950"/>